<organism evidence="8 9">
    <name type="scientific">Macrococcus hajekii</name>
    <dbReference type="NCBI Taxonomy" id="198482"/>
    <lineage>
        <taxon>Bacteria</taxon>
        <taxon>Bacillati</taxon>
        <taxon>Bacillota</taxon>
        <taxon>Bacilli</taxon>
        <taxon>Bacillales</taxon>
        <taxon>Staphylococcaceae</taxon>
        <taxon>Macrococcus</taxon>
    </lineage>
</organism>
<evidence type="ECO:0000313" key="9">
    <source>
        <dbReference type="Proteomes" id="UP000295328"/>
    </source>
</evidence>
<accession>A0A4R6BLU6</accession>
<feature type="transmembrane region" description="Helical" evidence="6">
    <location>
        <begin position="32"/>
        <end position="53"/>
    </location>
</feature>
<evidence type="ECO:0000256" key="5">
    <source>
        <dbReference type="ARBA" id="ARBA00023136"/>
    </source>
</evidence>
<dbReference type="Proteomes" id="UP000295328">
    <property type="component" value="Unassembled WGS sequence"/>
</dbReference>
<gene>
    <name evidence="8" type="ORF">ERX37_00970</name>
</gene>
<protein>
    <submittedName>
        <fullName evidence="8">RDD family protein</fullName>
    </submittedName>
</protein>
<feature type="domain" description="RDD" evidence="7">
    <location>
        <begin position="26"/>
        <end position="154"/>
    </location>
</feature>
<keyword evidence="4 6" id="KW-1133">Transmembrane helix</keyword>
<keyword evidence="2" id="KW-1003">Cell membrane</keyword>
<dbReference type="OrthoDB" id="9793824at2"/>
<dbReference type="EMBL" id="SCWE01000001">
    <property type="protein sequence ID" value="TDM02691.1"/>
    <property type="molecule type" value="Genomic_DNA"/>
</dbReference>
<dbReference type="AlphaFoldDB" id="A0A4R6BLU6"/>
<evidence type="ECO:0000313" key="8">
    <source>
        <dbReference type="EMBL" id="TDM02691.1"/>
    </source>
</evidence>
<dbReference type="PANTHER" id="PTHR36115">
    <property type="entry name" value="PROLINE-RICH ANTIGEN HOMOLOG-RELATED"/>
    <property type="match status" value="1"/>
</dbReference>
<evidence type="ECO:0000256" key="6">
    <source>
        <dbReference type="SAM" id="Phobius"/>
    </source>
</evidence>
<evidence type="ECO:0000256" key="3">
    <source>
        <dbReference type="ARBA" id="ARBA00022692"/>
    </source>
</evidence>
<keyword evidence="3 6" id="KW-0812">Transmembrane</keyword>
<evidence type="ECO:0000256" key="2">
    <source>
        <dbReference type="ARBA" id="ARBA00022475"/>
    </source>
</evidence>
<dbReference type="GO" id="GO:0005886">
    <property type="term" value="C:plasma membrane"/>
    <property type="evidence" value="ECO:0007669"/>
    <property type="project" value="UniProtKB-SubCell"/>
</dbReference>
<dbReference type="Pfam" id="PF06271">
    <property type="entry name" value="RDD"/>
    <property type="match status" value="1"/>
</dbReference>
<comment type="caution">
    <text evidence="8">The sequence shown here is derived from an EMBL/GenBank/DDBJ whole genome shotgun (WGS) entry which is preliminary data.</text>
</comment>
<keyword evidence="5 6" id="KW-0472">Membrane</keyword>
<sequence length="181" mass="20552">MMNEKVIYPSSSVEGYERDIVNSTHAGFGVRLVAYLVDGIVIGSLKGIILNPLAKLSDWDLSAYYLAPIFSIANITTALIYFLYFIMMTWFFRATLGKMLMGLKVVSTSGRHLTFLQVFTREWPGRYISGFLGNLLYLVVLFNPAKQGIHDMLSDTVVIHERQERLRDRLTAPVMKQNSSF</sequence>
<dbReference type="InterPro" id="IPR010432">
    <property type="entry name" value="RDD"/>
</dbReference>
<evidence type="ECO:0000259" key="7">
    <source>
        <dbReference type="Pfam" id="PF06271"/>
    </source>
</evidence>
<comment type="subcellular location">
    <subcellularLocation>
        <location evidence="1">Cell membrane</location>
        <topology evidence="1">Multi-pass membrane protein</topology>
    </subcellularLocation>
</comment>
<dbReference type="InterPro" id="IPR051791">
    <property type="entry name" value="Pra-immunoreactive"/>
</dbReference>
<reference evidence="8 9" key="1">
    <citation type="submission" date="2019-01" db="EMBL/GenBank/DDBJ databases">
        <title>Draft genome sequences of the type strains of six Macrococcus species.</title>
        <authorList>
            <person name="Mazhar S."/>
            <person name="Altermann E."/>
            <person name="Hill C."/>
            <person name="Mcauliffe O."/>
        </authorList>
    </citation>
    <scope>NUCLEOTIDE SEQUENCE [LARGE SCALE GENOMIC DNA]</scope>
    <source>
        <strain evidence="8 9">CCM4809</strain>
    </source>
</reference>
<evidence type="ECO:0000256" key="4">
    <source>
        <dbReference type="ARBA" id="ARBA00022989"/>
    </source>
</evidence>
<evidence type="ECO:0000256" key="1">
    <source>
        <dbReference type="ARBA" id="ARBA00004651"/>
    </source>
</evidence>
<proteinExistence type="predicted"/>
<dbReference type="PANTHER" id="PTHR36115:SF9">
    <property type="entry name" value="LMO1584 PROTEIN"/>
    <property type="match status" value="1"/>
</dbReference>
<feature type="transmembrane region" description="Helical" evidence="6">
    <location>
        <begin position="65"/>
        <end position="92"/>
    </location>
</feature>
<keyword evidence="9" id="KW-1185">Reference proteome</keyword>
<name>A0A4R6BLU6_9STAP</name>